<name>A0A9W4MPY9_PENNA</name>
<dbReference type="Proteomes" id="UP001153461">
    <property type="component" value="Unassembled WGS sequence"/>
</dbReference>
<proteinExistence type="predicted"/>
<evidence type="ECO:0000313" key="3">
    <source>
        <dbReference type="EMBL" id="CAG8071866.1"/>
    </source>
</evidence>
<feature type="coiled-coil region" evidence="1">
    <location>
        <begin position="91"/>
        <end position="153"/>
    </location>
</feature>
<feature type="non-terminal residue" evidence="3">
    <location>
        <position position="1"/>
    </location>
</feature>
<protein>
    <submittedName>
        <fullName evidence="3">Uncharacterized protein</fullName>
    </submittedName>
</protein>
<evidence type="ECO:0000256" key="1">
    <source>
        <dbReference type="SAM" id="Coils"/>
    </source>
</evidence>
<dbReference type="AlphaFoldDB" id="A0A9W4MPY9"/>
<evidence type="ECO:0000313" key="4">
    <source>
        <dbReference type="Proteomes" id="UP001153461"/>
    </source>
</evidence>
<keyword evidence="1" id="KW-0175">Coiled coil</keyword>
<evidence type="ECO:0000256" key="2">
    <source>
        <dbReference type="SAM" id="MobiDB-lite"/>
    </source>
</evidence>
<organism evidence="3 4">
    <name type="scientific">Penicillium nalgiovense</name>
    <dbReference type="NCBI Taxonomy" id="60175"/>
    <lineage>
        <taxon>Eukaryota</taxon>
        <taxon>Fungi</taxon>
        <taxon>Dikarya</taxon>
        <taxon>Ascomycota</taxon>
        <taxon>Pezizomycotina</taxon>
        <taxon>Eurotiomycetes</taxon>
        <taxon>Eurotiomycetidae</taxon>
        <taxon>Eurotiales</taxon>
        <taxon>Aspergillaceae</taxon>
        <taxon>Penicillium</taxon>
    </lineage>
</organism>
<accession>A0A9W4MPY9</accession>
<gene>
    <name evidence="3" type="ORF">PNAL_LOCUS3880</name>
</gene>
<feature type="region of interest" description="Disordered" evidence="2">
    <location>
        <begin position="14"/>
        <end position="53"/>
    </location>
</feature>
<sequence>LSIRHPPFTLNMPSRRSAAQVLASSGQDDLESGVAPGRNQHSTVAGPDTGPLPGPQGANMQRALGIQSASPIVKAQKKHWTAVHRKCLHLFKEADREQEESARTLEQLETDKAQAAEHICQLSDEKNKNIAEIQKLEMQILNLKQQLEAAPSNGMGGDDGMYTLMHLGTTVNILKTDIDKEVEARRNKRLAAGMPDSDVLQANWSVQNGQMGLFDVNALPSYSLPSTLSLANQQALPQFHPQSNQYQSSF</sequence>
<dbReference type="EMBL" id="CAJVNV010000135">
    <property type="protein sequence ID" value="CAG8071866.1"/>
    <property type="molecule type" value="Genomic_DNA"/>
</dbReference>
<reference evidence="3" key="1">
    <citation type="submission" date="2021-07" db="EMBL/GenBank/DDBJ databases">
        <authorList>
            <person name="Branca A.L. A."/>
        </authorList>
    </citation>
    <scope>NUCLEOTIDE SEQUENCE</scope>
</reference>
<comment type="caution">
    <text evidence="3">The sequence shown here is derived from an EMBL/GenBank/DDBJ whole genome shotgun (WGS) entry which is preliminary data.</text>
</comment>
<dbReference type="OrthoDB" id="2687876at2759"/>